<dbReference type="EMBL" id="CCKJ01000037">
    <property type="protein sequence ID" value="CDT75555.1"/>
    <property type="molecule type" value="Genomic_DNA"/>
</dbReference>
<dbReference type="Proteomes" id="UP000041625">
    <property type="component" value="Unassembled WGS sequence"/>
</dbReference>
<accession>A0AA86WNH4</accession>
<gene>
    <name evidence="1" type="ORF">VCR31J2_1310191</name>
</gene>
<dbReference type="AlphaFoldDB" id="A0AA86WNH4"/>
<sequence>MCTLSHPFIQMYFQHNFAVEALMIENIRNMDNSTDIGFTLGLRFSI</sequence>
<keyword evidence="2" id="KW-1185">Reference proteome</keyword>
<evidence type="ECO:0000313" key="1">
    <source>
        <dbReference type="EMBL" id="CDT75555.1"/>
    </source>
</evidence>
<proteinExistence type="predicted"/>
<name>A0AA86WNH4_9VIBR</name>
<reference evidence="1 2" key="1">
    <citation type="submission" date="2014-06" db="EMBL/GenBank/DDBJ databases">
        <authorList>
            <person name="Le Roux F."/>
        </authorList>
    </citation>
    <scope>NUCLEOTIDE SEQUENCE [LARGE SCALE GENOMIC DNA]</scope>
    <source>
        <strain evidence="1 2">J2-31</strain>
    </source>
</reference>
<evidence type="ECO:0000313" key="2">
    <source>
        <dbReference type="Proteomes" id="UP000041625"/>
    </source>
</evidence>
<organism evidence="1 2">
    <name type="scientific">Vibrio coralliirubri</name>
    <dbReference type="NCBI Taxonomy" id="1516159"/>
    <lineage>
        <taxon>Bacteria</taxon>
        <taxon>Pseudomonadati</taxon>
        <taxon>Pseudomonadota</taxon>
        <taxon>Gammaproteobacteria</taxon>
        <taxon>Vibrionales</taxon>
        <taxon>Vibrionaceae</taxon>
        <taxon>Vibrio</taxon>
    </lineage>
</organism>
<dbReference type="InterPro" id="IPR021523">
    <property type="entry name" value="DUF3187"/>
</dbReference>
<dbReference type="Pfam" id="PF11383">
    <property type="entry name" value="DUF3187"/>
    <property type="match status" value="1"/>
</dbReference>
<comment type="caution">
    <text evidence="1">The sequence shown here is derived from an EMBL/GenBank/DDBJ whole genome shotgun (WGS) entry which is preliminary data.</text>
</comment>
<protein>
    <submittedName>
        <fullName evidence="1">Uncharacterized protein</fullName>
    </submittedName>
</protein>